<reference evidence="2 3" key="1">
    <citation type="submission" date="2023-03" db="EMBL/GenBank/DDBJ databases">
        <authorList>
            <person name="Shen W."/>
            <person name="Cai J."/>
        </authorList>
    </citation>
    <scope>NUCLEOTIDE SEQUENCE [LARGE SCALE GENOMIC DNA]</scope>
    <source>
        <strain evidence="2 3">D6-4</strain>
    </source>
</reference>
<dbReference type="SUPFAM" id="SSF55729">
    <property type="entry name" value="Acyl-CoA N-acyltransferases (Nat)"/>
    <property type="match status" value="1"/>
</dbReference>
<dbReference type="CDD" id="cd04301">
    <property type="entry name" value="NAT_SF"/>
    <property type="match status" value="1"/>
</dbReference>
<evidence type="ECO:0000313" key="3">
    <source>
        <dbReference type="Proteomes" id="UP001252875"/>
    </source>
</evidence>
<dbReference type="RefSeq" id="WP_311821375.1">
    <property type="nucleotide sequence ID" value="NZ_JARPYF010000001.1"/>
</dbReference>
<protein>
    <submittedName>
        <fullName evidence="2">GNAT family protein</fullName>
    </submittedName>
</protein>
<dbReference type="Gene3D" id="3.40.630.30">
    <property type="match status" value="1"/>
</dbReference>
<organism evidence="2 3">
    <name type="scientific">Enterococcus hulanensis</name>
    <dbReference type="NCBI Taxonomy" id="2559929"/>
    <lineage>
        <taxon>Bacteria</taxon>
        <taxon>Bacillati</taxon>
        <taxon>Bacillota</taxon>
        <taxon>Bacilli</taxon>
        <taxon>Lactobacillales</taxon>
        <taxon>Enterococcaceae</taxon>
        <taxon>Enterococcus</taxon>
    </lineage>
</organism>
<dbReference type="InterPro" id="IPR016181">
    <property type="entry name" value="Acyl_CoA_acyltransferase"/>
</dbReference>
<evidence type="ECO:0000259" key="1">
    <source>
        <dbReference type="PROSITE" id="PS51186"/>
    </source>
</evidence>
<dbReference type="PANTHER" id="PTHR43792">
    <property type="entry name" value="GNAT FAMILY, PUTATIVE (AFU_ORTHOLOGUE AFUA_3G00765)-RELATED-RELATED"/>
    <property type="match status" value="1"/>
</dbReference>
<comment type="caution">
    <text evidence="2">The sequence shown here is derived from an EMBL/GenBank/DDBJ whole genome shotgun (WGS) entry which is preliminary data.</text>
</comment>
<dbReference type="InterPro" id="IPR000182">
    <property type="entry name" value="GNAT_dom"/>
</dbReference>
<proteinExistence type="predicted"/>
<dbReference type="Pfam" id="PF13302">
    <property type="entry name" value="Acetyltransf_3"/>
    <property type="match status" value="1"/>
</dbReference>
<dbReference type="EMBL" id="JARPYI010000001">
    <property type="protein sequence ID" value="MDT2598267.1"/>
    <property type="molecule type" value="Genomic_DNA"/>
</dbReference>
<gene>
    <name evidence="2" type="ORF">P7D85_00690</name>
</gene>
<evidence type="ECO:0000313" key="2">
    <source>
        <dbReference type="EMBL" id="MDT2598267.1"/>
    </source>
</evidence>
<dbReference type="PANTHER" id="PTHR43792:SF1">
    <property type="entry name" value="N-ACETYLTRANSFERASE DOMAIN-CONTAINING PROTEIN"/>
    <property type="match status" value="1"/>
</dbReference>
<dbReference type="PROSITE" id="PS51186">
    <property type="entry name" value="GNAT"/>
    <property type="match status" value="1"/>
</dbReference>
<sequence length="179" mass="21053">MKGTKTIRTKRLTIRRFVPGDWPDLLEYLSDPRVVKYEPYEPINQVQSIEIAQNHSESEVFWAVCLKNKVIGNIYLEEVIQDSWEVGFVFHYDFQHQGYAYEAVSMMIDRIFAQGAHRVFAECHPDNQASWKLLEKLGFKREGHLRKNIFFNQAADGTPLWQDTFVYGLLREDYEGKNT</sequence>
<keyword evidence="3" id="KW-1185">Reference proteome</keyword>
<dbReference type="InterPro" id="IPR051531">
    <property type="entry name" value="N-acetyltransferase"/>
</dbReference>
<accession>A0ABU3ETR9</accession>
<feature type="domain" description="N-acetyltransferase" evidence="1">
    <location>
        <begin position="12"/>
        <end position="172"/>
    </location>
</feature>
<dbReference type="Proteomes" id="UP001252875">
    <property type="component" value="Unassembled WGS sequence"/>
</dbReference>
<name>A0ABU3ETR9_9ENTE</name>